<evidence type="ECO:0000313" key="5">
    <source>
        <dbReference type="EMBL" id="KOO68086.1"/>
    </source>
</evidence>
<dbReference type="AlphaFoldDB" id="A0A8E1QWN3"/>
<comment type="caution">
    <text evidence="5">The sequence shown here is derived from an EMBL/GenBank/DDBJ whole genome shotgun (WGS) entry which is preliminary data.</text>
</comment>
<keyword evidence="6" id="KW-1185">Reference proteome</keyword>
<dbReference type="Gene3D" id="3.40.1190.20">
    <property type="match status" value="1"/>
</dbReference>
<dbReference type="Proteomes" id="UP000036951">
    <property type="component" value="Unassembled WGS sequence"/>
</dbReference>
<dbReference type="InterPro" id="IPR052700">
    <property type="entry name" value="Carb_kinase_PfkB-like"/>
</dbReference>
<name>A0A8E1QWN3_9BACT</name>
<dbReference type="InterPro" id="IPR011611">
    <property type="entry name" value="PfkB_dom"/>
</dbReference>
<organism evidence="5 6">
    <name type="scientific">Xylanibacter rarus</name>
    <dbReference type="NCBI Taxonomy" id="1676614"/>
    <lineage>
        <taxon>Bacteria</taxon>
        <taxon>Pseudomonadati</taxon>
        <taxon>Bacteroidota</taxon>
        <taxon>Bacteroidia</taxon>
        <taxon>Bacteroidales</taxon>
        <taxon>Prevotellaceae</taxon>
        <taxon>Xylanibacter</taxon>
    </lineage>
</organism>
<dbReference type="Pfam" id="PF00294">
    <property type="entry name" value="PfkB"/>
    <property type="match status" value="1"/>
</dbReference>
<evidence type="ECO:0000256" key="3">
    <source>
        <dbReference type="ARBA" id="ARBA00022777"/>
    </source>
</evidence>
<feature type="domain" description="Carbohydrate kinase PfkB" evidence="4">
    <location>
        <begin position="3"/>
        <end position="317"/>
    </location>
</feature>
<gene>
    <name evidence="5" type="ORF">ACU52_09555</name>
</gene>
<dbReference type="CDD" id="cd01166">
    <property type="entry name" value="KdgK"/>
    <property type="match status" value="1"/>
</dbReference>
<dbReference type="EMBL" id="LFQU01000018">
    <property type="protein sequence ID" value="KOO68086.1"/>
    <property type="molecule type" value="Genomic_DNA"/>
</dbReference>
<dbReference type="PANTHER" id="PTHR43320">
    <property type="entry name" value="SUGAR KINASE"/>
    <property type="match status" value="1"/>
</dbReference>
<dbReference type="PROSITE" id="PS00584">
    <property type="entry name" value="PFKB_KINASES_2"/>
    <property type="match status" value="1"/>
</dbReference>
<keyword evidence="2" id="KW-0808">Transferase</keyword>
<dbReference type="PANTHER" id="PTHR43320:SF2">
    <property type="entry name" value="2-DEHYDRO-3-DEOXYGLUCONOKINASE_2-DEHYDRO-3-DEOXYGALACTONOKINASE"/>
    <property type="match status" value="1"/>
</dbReference>
<dbReference type="GO" id="GO:0016301">
    <property type="term" value="F:kinase activity"/>
    <property type="evidence" value="ECO:0007669"/>
    <property type="project" value="UniProtKB-KW"/>
</dbReference>
<dbReference type="InterPro" id="IPR029056">
    <property type="entry name" value="Ribokinase-like"/>
</dbReference>
<dbReference type="InterPro" id="IPR002173">
    <property type="entry name" value="Carboh/pur_kinase_PfkB_CS"/>
</dbReference>
<dbReference type="SUPFAM" id="SSF53613">
    <property type="entry name" value="Ribokinase-like"/>
    <property type="match status" value="1"/>
</dbReference>
<sequence>MRQKIVTFGEIMLRMTRPEKLRIIQGSTWDGYFGGSEANVAVSLAMLGDDVEYVTRLPDNKLGQACLNELRKYNVGTRFVTRGGIRLGTYYYENAAAMRGSSVVYDRADSSMTTVAKGTINWADAFADASVFHWSGISCALSQSAADVTEEAVCEAERQGLAISFDINYRKNLWKYGKSAHDILLPLAKKCDIMFGTEGEWQLLTGITPPKFTATSPAFTFDIQSHKEFFSKAKDMFPKCRKMILALRNTLSANHHILSGVLWSDGNIYPARIYDIDNVIDPMGAGDAFIAAYIHALLKFGDDSPKDINFALTASAIKNSIPGDFNLTTEEEITEVYENAGKSIG</sequence>
<evidence type="ECO:0000256" key="2">
    <source>
        <dbReference type="ARBA" id="ARBA00022679"/>
    </source>
</evidence>
<comment type="similarity">
    <text evidence="1">Belongs to the carbohydrate kinase PfkB family.</text>
</comment>
<dbReference type="RefSeq" id="WP_053398649.1">
    <property type="nucleotide sequence ID" value="NZ_LFQU01000018.1"/>
</dbReference>
<proteinExistence type="inferred from homology"/>
<protein>
    <recommendedName>
        <fullName evidence="4">Carbohydrate kinase PfkB domain-containing protein</fullName>
    </recommendedName>
</protein>
<reference evidence="5 6" key="1">
    <citation type="submission" date="2015-06" db="EMBL/GenBank/DDBJ databases">
        <title>Prevotella sp. 109, sp. nov., a novel member of the family Prevotellaceae isolated from human faeces.</title>
        <authorList>
            <person name="Shkoporov A.N."/>
            <person name="Chaplin A.V."/>
            <person name="Kafarskaia L.I."/>
            <person name="Efimov B.A."/>
        </authorList>
    </citation>
    <scope>NUCLEOTIDE SEQUENCE [LARGE SCALE GENOMIC DNA]</scope>
    <source>
        <strain evidence="5 6">109</strain>
    </source>
</reference>
<evidence type="ECO:0000259" key="4">
    <source>
        <dbReference type="Pfam" id="PF00294"/>
    </source>
</evidence>
<evidence type="ECO:0000313" key="6">
    <source>
        <dbReference type="Proteomes" id="UP000036951"/>
    </source>
</evidence>
<keyword evidence="3" id="KW-0418">Kinase</keyword>
<evidence type="ECO:0000256" key="1">
    <source>
        <dbReference type="ARBA" id="ARBA00010688"/>
    </source>
</evidence>
<dbReference type="OrthoDB" id="9813569at2"/>
<accession>A0A8E1QWN3</accession>